<dbReference type="HAMAP" id="MF_00978">
    <property type="entry name" value="Bifunct_BirA"/>
    <property type="match status" value="1"/>
</dbReference>
<dbReference type="Gene3D" id="2.30.30.100">
    <property type="match status" value="1"/>
</dbReference>
<dbReference type="InterPro" id="IPR013196">
    <property type="entry name" value="HTH_11"/>
</dbReference>
<organism evidence="4 5">
    <name type="scientific">Thermodesulforhabdus norvegica</name>
    <dbReference type="NCBI Taxonomy" id="39841"/>
    <lineage>
        <taxon>Bacteria</taxon>
        <taxon>Pseudomonadati</taxon>
        <taxon>Thermodesulfobacteriota</taxon>
        <taxon>Syntrophobacteria</taxon>
        <taxon>Syntrophobacterales</taxon>
        <taxon>Thermodesulforhabdaceae</taxon>
        <taxon>Thermodesulforhabdus</taxon>
    </lineage>
</organism>
<feature type="domain" description="BPL/LPL catalytic" evidence="3">
    <location>
        <begin position="80"/>
        <end position="275"/>
    </location>
</feature>
<dbReference type="InterPro" id="IPR004143">
    <property type="entry name" value="BPL_LPL_catalytic"/>
</dbReference>
<keyword evidence="2" id="KW-0092">Biotin</keyword>
<dbReference type="OrthoDB" id="9807064at2"/>
<feature type="DNA-binding region" description="H-T-H motif" evidence="2">
    <location>
        <begin position="33"/>
        <end position="52"/>
    </location>
</feature>
<dbReference type="RefSeq" id="WP_093393234.1">
    <property type="nucleotide sequence ID" value="NZ_FOUU01000001.1"/>
</dbReference>
<dbReference type="PANTHER" id="PTHR12835">
    <property type="entry name" value="BIOTIN PROTEIN LIGASE"/>
    <property type="match status" value="1"/>
</dbReference>
<evidence type="ECO:0000313" key="4">
    <source>
        <dbReference type="EMBL" id="SFM49359.1"/>
    </source>
</evidence>
<dbReference type="Proteomes" id="UP000199611">
    <property type="component" value="Unassembled WGS sequence"/>
</dbReference>
<dbReference type="Pfam" id="PF08279">
    <property type="entry name" value="HTH_11"/>
    <property type="match status" value="1"/>
</dbReference>
<keyword evidence="2" id="KW-0547">Nucleotide-binding</keyword>
<proteinExistence type="inferred from homology"/>
<name>A0A1I4RAW4_9BACT</name>
<dbReference type="AlphaFoldDB" id="A0A1I4RAW4"/>
<keyword evidence="2" id="KW-0678">Repressor</keyword>
<dbReference type="Gene3D" id="1.10.10.10">
    <property type="entry name" value="Winged helix-like DNA-binding domain superfamily/Winged helix DNA-binding domain"/>
    <property type="match status" value="1"/>
</dbReference>
<dbReference type="GO" id="GO:0004077">
    <property type="term" value="F:biotin--[biotin carboxyl-carrier protein] ligase activity"/>
    <property type="evidence" value="ECO:0007669"/>
    <property type="project" value="UniProtKB-UniRule"/>
</dbReference>
<feature type="binding site" evidence="2">
    <location>
        <begin position="132"/>
        <end position="134"/>
    </location>
    <ligand>
        <name>biotin</name>
        <dbReference type="ChEBI" id="CHEBI:57586"/>
    </ligand>
</feature>
<dbReference type="EMBL" id="FOUU01000001">
    <property type="protein sequence ID" value="SFM49359.1"/>
    <property type="molecule type" value="Genomic_DNA"/>
</dbReference>
<feature type="binding site" evidence="2">
    <location>
        <position position="199"/>
    </location>
    <ligand>
        <name>biotin</name>
        <dbReference type="ChEBI" id="CHEBI:57586"/>
    </ligand>
</feature>
<dbReference type="SUPFAM" id="SSF46785">
    <property type="entry name" value="Winged helix' DNA-binding domain"/>
    <property type="match status" value="1"/>
</dbReference>
<dbReference type="InterPro" id="IPR045864">
    <property type="entry name" value="aa-tRNA-synth_II/BPL/LPL"/>
</dbReference>
<dbReference type="SUPFAM" id="SSF55681">
    <property type="entry name" value="Class II aaRS and biotin synthetases"/>
    <property type="match status" value="1"/>
</dbReference>
<comment type="catalytic activity">
    <reaction evidence="2">
        <text>biotin + L-lysyl-[protein] + ATP = N(6)-biotinyl-L-lysyl-[protein] + AMP + diphosphate + H(+)</text>
        <dbReference type="Rhea" id="RHEA:11756"/>
        <dbReference type="Rhea" id="RHEA-COMP:9752"/>
        <dbReference type="Rhea" id="RHEA-COMP:10505"/>
        <dbReference type="ChEBI" id="CHEBI:15378"/>
        <dbReference type="ChEBI" id="CHEBI:29969"/>
        <dbReference type="ChEBI" id="CHEBI:30616"/>
        <dbReference type="ChEBI" id="CHEBI:33019"/>
        <dbReference type="ChEBI" id="CHEBI:57586"/>
        <dbReference type="ChEBI" id="CHEBI:83144"/>
        <dbReference type="ChEBI" id="CHEBI:456215"/>
        <dbReference type="EC" id="6.3.4.15"/>
    </reaction>
</comment>
<dbReference type="InterPro" id="IPR004408">
    <property type="entry name" value="Biotin_CoA_COase_ligase"/>
</dbReference>
<dbReference type="GO" id="GO:0005524">
    <property type="term" value="F:ATP binding"/>
    <property type="evidence" value="ECO:0007669"/>
    <property type="project" value="UniProtKB-UniRule"/>
</dbReference>
<dbReference type="GO" id="GO:0003677">
    <property type="term" value="F:DNA binding"/>
    <property type="evidence" value="ECO:0007669"/>
    <property type="project" value="UniProtKB-UniRule"/>
</dbReference>
<comment type="function">
    <text evidence="2">Acts both as a biotin--[acetyl-CoA-carboxylase] ligase and a repressor.</text>
</comment>
<dbReference type="PANTHER" id="PTHR12835:SF5">
    <property type="entry name" value="BIOTIN--PROTEIN LIGASE"/>
    <property type="match status" value="1"/>
</dbReference>
<dbReference type="Pfam" id="PF03099">
    <property type="entry name" value="BPL_LplA_LipB"/>
    <property type="match status" value="1"/>
</dbReference>
<dbReference type="STRING" id="39841.SAMN05660836_00512"/>
<dbReference type="InterPro" id="IPR036390">
    <property type="entry name" value="WH_DNA-bd_sf"/>
</dbReference>
<dbReference type="NCBIfam" id="TIGR00121">
    <property type="entry name" value="birA_ligase"/>
    <property type="match status" value="1"/>
</dbReference>
<keyword evidence="1 2" id="KW-0436">Ligase</keyword>
<dbReference type="InterPro" id="IPR036388">
    <property type="entry name" value="WH-like_DNA-bd_sf"/>
</dbReference>
<comment type="similarity">
    <text evidence="2">Belongs to the biotin--protein ligase family.</text>
</comment>
<evidence type="ECO:0000313" key="5">
    <source>
        <dbReference type="Proteomes" id="UP000199611"/>
    </source>
</evidence>
<feature type="binding site" evidence="2">
    <location>
        <begin position="104"/>
        <end position="106"/>
    </location>
    <ligand>
        <name>biotin</name>
        <dbReference type="ChEBI" id="CHEBI:57586"/>
    </ligand>
</feature>
<dbReference type="PROSITE" id="PS51733">
    <property type="entry name" value="BPL_LPL_CATALYTIC"/>
    <property type="match status" value="1"/>
</dbReference>
<protein>
    <recommendedName>
        <fullName evidence="2">Bifunctional ligase/repressor BirA</fullName>
    </recommendedName>
    <alternativeName>
        <fullName evidence="2">Biotin--[acetyl-CoA-carboxylase] ligase</fullName>
        <ecNumber evidence="2">6.3.4.15</ecNumber>
    </alternativeName>
    <alternativeName>
        <fullName evidence="2">Biotin--protein ligase</fullName>
    </alternativeName>
    <alternativeName>
        <fullName evidence="2">Biotin-[acetyl-CoA carboxylase] synthetase</fullName>
    </alternativeName>
</protein>
<evidence type="ECO:0000256" key="2">
    <source>
        <dbReference type="HAMAP-Rule" id="MF_00978"/>
    </source>
</evidence>
<evidence type="ECO:0000256" key="1">
    <source>
        <dbReference type="ARBA" id="ARBA00022598"/>
    </source>
</evidence>
<dbReference type="EC" id="6.3.4.15" evidence="2"/>
<keyword evidence="5" id="KW-1185">Reference proteome</keyword>
<keyword evidence="2" id="KW-0067">ATP-binding</keyword>
<dbReference type="CDD" id="cd16442">
    <property type="entry name" value="BPL"/>
    <property type="match status" value="1"/>
</dbReference>
<dbReference type="InterPro" id="IPR030855">
    <property type="entry name" value="Bifunct_BirA"/>
</dbReference>
<dbReference type="InterPro" id="IPR008988">
    <property type="entry name" value="Transcriptional_repressor_C"/>
</dbReference>
<keyword evidence="2" id="KW-0805">Transcription regulation</keyword>
<dbReference type="Gene3D" id="3.30.930.10">
    <property type="entry name" value="Bira Bifunctional Protein, Domain 2"/>
    <property type="match status" value="1"/>
</dbReference>
<sequence length="349" mass="38571">MLTEDRVTIDEKTARLSKILKIFGKAGQKPVSGGYLASRFGVSRTMISKYIGEIESLGYRFEKRTGTGYRLIHEPDTLHPVAILSLLATENMGRSYHYCYEVGSTNDLAVSLALDGAPEGTCVVAEAQTKGRGRLGRSWLSVPGKGIYMSVILRPDIPPRQVPQLTLLTGIVLAATLNVMYDIDARVKWPNDVVIKGKKVAGILAESQIEPQRARFVVIGIGINVHHGQEDFSGGTFRYPPTSVTLEAPKDRKITRQHIVSNFLNNFEKAYKNYLSEGWEIWSEKLKAMSMLLGCQVVIDTGEEKIAGFACDFSPEGSLVIQLPDGEKRKVLAGDVVHVYPDERTLFTP</sequence>
<dbReference type="GO" id="GO:0006355">
    <property type="term" value="P:regulation of DNA-templated transcription"/>
    <property type="evidence" value="ECO:0007669"/>
    <property type="project" value="UniProtKB-UniRule"/>
</dbReference>
<reference evidence="4 5" key="1">
    <citation type="submission" date="2016-10" db="EMBL/GenBank/DDBJ databases">
        <authorList>
            <person name="de Groot N.N."/>
        </authorList>
    </citation>
    <scope>NUCLEOTIDE SEQUENCE [LARGE SCALE GENOMIC DNA]</scope>
    <source>
        <strain evidence="4 5">DSM 9990</strain>
    </source>
</reference>
<keyword evidence="2" id="KW-0238">DNA-binding</keyword>
<accession>A0A1I4RAW4</accession>
<gene>
    <name evidence="2" type="primary">birA</name>
    <name evidence="4" type="ORF">SAMN05660836_00512</name>
</gene>
<feature type="binding site" evidence="2">
    <location>
        <position position="128"/>
    </location>
    <ligand>
        <name>biotin</name>
        <dbReference type="ChEBI" id="CHEBI:57586"/>
    </ligand>
</feature>
<dbReference type="GO" id="GO:0005737">
    <property type="term" value="C:cytoplasm"/>
    <property type="evidence" value="ECO:0007669"/>
    <property type="project" value="TreeGrafter"/>
</dbReference>
<dbReference type="SUPFAM" id="SSF50037">
    <property type="entry name" value="C-terminal domain of transcriptional repressors"/>
    <property type="match status" value="1"/>
</dbReference>
<evidence type="ECO:0000259" key="3">
    <source>
        <dbReference type="PROSITE" id="PS51733"/>
    </source>
</evidence>
<keyword evidence="2" id="KW-0804">Transcription</keyword>